<accession>L0D6U4</accession>
<dbReference type="Pfam" id="PF07963">
    <property type="entry name" value="N_methyl"/>
    <property type="match status" value="1"/>
</dbReference>
<dbReference type="PROSITE" id="PS00409">
    <property type="entry name" value="PROKAR_NTER_METHYL"/>
    <property type="match status" value="1"/>
</dbReference>
<reference evidence="2 3" key="1">
    <citation type="submission" date="2012-02" db="EMBL/GenBank/DDBJ databases">
        <title>Complete sequence of chromosome of Singulisphaera acidiphila DSM 18658.</title>
        <authorList>
            <consortium name="US DOE Joint Genome Institute (JGI-PGF)"/>
            <person name="Lucas S."/>
            <person name="Copeland A."/>
            <person name="Lapidus A."/>
            <person name="Glavina del Rio T."/>
            <person name="Dalin E."/>
            <person name="Tice H."/>
            <person name="Bruce D."/>
            <person name="Goodwin L."/>
            <person name="Pitluck S."/>
            <person name="Peters L."/>
            <person name="Ovchinnikova G."/>
            <person name="Chertkov O."/>
            <person name="Kyrpides N."/>
            <person name="Mavromatis K."/>
            <person name="Ivanova N."/>
            <person name="Brettin T."/>
            <person name="Detter J.C."/>
            <person name="Han C."/>
            <person name="Larimer F."/>
            <person name="Land M."/>
            <person name="Hauser L."/>
            <person name="Markowitz V."/>
            <person name="Cheng J.-F."/>
            <person name="Hugenholtz P."/>
            <person name="Woyke T."/>
            <person name="Wu D."/>
            <person name="Tindall B."/>
            <person name="Pomrenke H."/>
            <person name="Brambilla E."/>
            <person name="Klenk H.-P."/>
            <person name="Eisen J.A."/>
        </authorList>
    </citation>
    <scope>NUCLEOTIDE SEQUENCE [LARGE SCALE GENOMIC DNA]</scope>
    <source>
        <strain evidence="3">ATCC BAA-1392 / DSM 18658 / VKM B-2454 / MOB10</strain>
    </source>
</reference>
<dbReference type="eggNOG" id="COG2165">
    <property type="taxonomic scope" value="Bacteria"/>
</dbReference>
<dbReference type="AlphaFoldDB" id="L0D6U4"/>
<dbReference type="PANTHER" id="PTHR30093">
    <property type="entry name" value="GENERAL SECRETION PATHWAY PROTEIN G"/>
    <property type="match status" value="1"/>
</dbReference>
<dbReference type="InterPro" id="IPR011453">
    <property type="entry name" value="DUF1559"/>
</dbReference>
<dbReference type="PANTHER" id="PTHR30093:SF2">
    <property type="entry name" value="TYPE II SECRETION SYSTEM PROTEIN H"/>
    <property type="match status" value="1"/>
</dbReference>
<dbReference type="Gene3D" id="3.30.700.10">
    <property type="entry name" value="Glycoprotein, Type 4 Pilin"/>
    <property type="match status" value="1"/>
</dbReference>
<dbReference type="KEGG" id="saci:Sinac_0092"/>
<dbReference type="NCBIfam" id="TIGR04294">
    <property type="entry name" value="pre_pil_HX9DG"/>
    <property type="match status" value="1"/>
</dbReference>
<dbReference type="InterPro" id="IPR045584">
    <property type="entry name" value="Pilin-like"/>
</dbReference>
<dbReference type="InterPro" id="IPR012902">
    <property type="entry name" value="N_methyl_site"/>
</dbReference>
<organism evidence="2 3">
    <name type="scientific">Singulisphaera acidiphila (strain ATCC BAA-1392 / DSM 18658 / VKM B-2454 / MOB10)</name>
    <dbReference type="NCBI Taxonomy" id="886293"/>
    <lineage>
        <taxon>Bacteria</taxon>
        <taxon>Pseudomonadati</taxon>
        <taxon>Planctomycetota</taxon>
        <taxon>Planctomycetia</taxon>
        <taxon>Isosphaerales</taxon>
        <taxon>Isosphaeraceae</taxon>
        <taxon>Singulisphaera</taxon>
    </lineage>
</organism>
<feature type="domain" description="DUF1559" evidence="1">
    <location>
        <begin position="31"/>
        <end position="323"/>
    </location>
</feature>
<dbReference type="STRING" id="886293.Sinac_0092"/>
<dbReference type="Pfam" id="PF07596">
    <property type="entry name" value="SBP_bac_10"/>
    <property type="match status" value="1"/>
</dbReference>
<name>L0D6U4_SINAD</name>
<dbReference type="EMBL" id="CP003364">
    <property type="protein sequence ID" value="AGA24553.1"/>
    <property type="molecule type" value="Genomic_DNA"/>
</dbReference>
<proteinExistence type="predicted"/>
<dbReference type="RefSeq" id="WP_015243738.1">
    <property type="nucleotide sequence ID" value="NC_019892.1"/>
</dbReference>
<evidence type="ECO:0000313" key="2">
    <source>
        <dbReference type="EMBL" id="AGA24553.1"/>
    </source>
</evidence>
<evidence type="ECO:0000313" key="3">
    <source>
        <dbReference type="Proteomes" id="UP000010798"/>
    </source>
</evidence>
<dbReference type="OrthoDB" id="241095at2"/>
<dbReference type="Proteomes" id="UP000010798">
    <property type="component" value="Chromosome"/>
</dbReference>
<dbReference type="NCBIfam" id="TIGR02532">
    <property type="entry name" value="IV_pilin_GFxxxE"/>
    <property type="match status" value="1"/>
</dbReference>
<protein>
    <submittedName>
        <fullName evidence="2">Prepilin-type N-terminal cleavage/methylation domain-containing protein</fullName>
    </submittedName>
</protein>
<dbReference type="HOGENOM" id="CLU_041661_0_0_0"/>
<keyword evidence="3" id="KW-1185">Reference proteome</keyword>
<evidence type="ECO:0000259" key="1">
    <source>
        <dbReference type="Pfam" id="PF07596"/>
    </source>
</evidence>
<dbReference type="SUPFAM" id="SSF54523">
    <property type="entry name" value="Pili subunits"/>
    <property type="match status" value="1"/>
</dbReference>
<sequence>MRSQRGFTLIELLVVIAIIAVLIALLLPAVQAAREAARRSQCINNLKQMGLAMANYESANGGFPPAKIYASTCTVTNANGGTGIAISTTAFSLVLNFMEQTALYNAYNFSQASTNGKVSPLTTTAGSAFSNTTVVGSMVASFVCPSDGNTSGPVSDTVATYYSRQNAARSNYLVSSANNTDYNCPGTGAGMPNAASRGAFFNDLTTTIASMTDGTSNTFLVGESLNGLGHYAGTPSTTDPNGYGYGPYWGSGCHTSTHGRIDPPTSTAVLAFLPNGRTGTIYPTVPADQKQRPYAWVFSSSHAGGVNMGLADGSVRFIKNSINAYTWWGLATISGGEVISADSF</sequence>
<dbReference type="InterPro" id="IPR027558">
    <property type="entry name" value="Pre_pil_HX9DG_C"/>
</dbReference>
<gene>
    <name evidence="2" type="ordered locus">Sinac_0092</name>
</gene>